<dbReference type="EMBL" id="JQCR01000003">
    <property type="protein sequence ID" value="KGE16410.1"/>
    <property type="molecule type" value="Genomic_DNA"/>
</dbReference>
<evidence type="ECO:0000313" key="11">
    <source>
        <dbReference type="EMBL" id="KGE16410.1"/>
    </source>
</evidence>
<dbReference type="eggNOG" id="COG0840">
    <property type="taxonomic scope" value="Bacteria"/>
</dbReference>
<evidence type="ECO:0000256" key="3">
    <source>
        <dbReference type="ARBA" id="ARBA00022500"/>
    </source>
</evidence>
<feature type="transmembrane region" description="Helical" evidence="9">
    <location>
        <begin position="294"/>
        <end position="314"/>
    </location>
</feature>
<keyword evidence="6 9" id="KW-0472">Membrane</keyword>
<dbReference type="RefSeq" id="WP_036654218.1">
    <property type="nucleotide sequence ID" value="NZ_JQCR01000003.1"/>
</dbReference>
<proteinExistence type="predicted"/>
<dbReference type="PANTHER" id="PTHR32089">
    <property type="entry name" value="METHYL-ACCEPTING CHEMOTAXIS PROTEIN MCPB"/>
    <property type="match status" value="1"/>
</dbReference>
<name>A0A098M2D2_9BACL</name>
<dbReference type="AlphaFoldDB" id="A0A098M2D2"/>
<dbReference type="InterPro" id="IPR033479">
    <property type="entry name" value="dCache_1"/>
</dbReference>
<evidence type="ECO:0000256" key="7">
    <source>
        <dbReference type="ARBA" id="ARBA00023224"/>
    </source>
</evidence>
<dbReference type="Gene3D" id="3.30.450.20">
    <property type="entry name" value="PAS domain"/>
    <property type="match status" value="1"/>
</dbReference>
<accession>A0A098M2D2</accession>
<reference evidence="11 12" key="2">
    <citation type="submission" date="2014-10" db="EMBL/GenBank/DDBJ databases">
        <title>Comparative genomics of the Paenibacillus odorifer group.</title>
        <authorList>
            <person name="Tsai Y.-C."/>
            <person name="Martin N."/>
            <person name="Korlach J."/>
            <person name="Wiedmann M."/>
        </authorList>
    </citation>
    <scope>NUCLEOTIDE SEQUENCE [LARGE SCALE GENOMIC DNA]</scope>
    <source>
        <strain evidence="11 12">DSM 18334</strain>
    </source>
</reference>
<dbReference type="InterPro" id="IPR004089">
    <property type="entry name" value="MCPsignal_dom"/>
</dbReference>
<keyword evidence="2" id="KW-1003">Cell membrane</keyword>
<dbReference type="InterPro" id="IPR029151">
    <property type="entry name" value="Sensor-like_sf"/>
</dbReference>
<keyword evidence="4 9" id="KW-0812">Transmembrane</keyword>
<dbReference type="Proteomes" id="UP000029734">
    <property type="component" value="Unassembled WGS sequence"/>
</dbReference>
<evidence type="ECO:0000256" key="1">
    <source>
        <dbReference type="ARBA" id="ARBA00004651"/>
    </source>
</evidence>
<protein>
    <submittedName>
        <fullName evidence="11">Chemotaxis protein</fullName>
    </submittedName>
</protein>
<evidence type="ECO:0000256" key="5">
    <source>
        <dbReference type="ARBA" id="ARBA00022989"/>
    </source>
</evidence>
<sequence length="677" mass="73545">MKIKTKLAMIMIAVTLLSTILMGAFTYNKSTSSILNLTETAMFQVNTNKAETIKSMIDKESRNMALIAEQTEIADLLIKAGKGGIVKGDALQSEVNNKLTRLVKDAGNVEHMFVVDMKGNDVADSDTKLLGANFIDRNYTKNVLAKKTPVISETLKSKSTGAYIIAFVQPVMSDGQMVGFVASAVTTNSIIKYLADAKVANAPSSYAYLVDETGVMLFHPDKEKIGKPVENEQIKAVVEKIISGEKPKDDLVEYPFKGAVKKAAYTVLPGTQWTLVLTGDVDEIMKPVNEMTSFILILGLASLVVTLILGLFVANRISAPIVKLTELINKTSELDLKYDNQYEYLEKNKDETGVIAKAMFRTRQVLRETAGGLITISSKVLENAEMLEKLSIDVRENAHDNAATTEQLSAGMEETAASTQEMTAAIHEIDSNVSTISGKVKEGAEVSEQITGRALALQKDALESSKNAKEIYESVRLKMERAIEQSNSISEINVLADTILSITSQTNLLALNAAIEAARAGEAGRGFAVVAGEIRKLAEKSSTTAAGIQGVVKSVYDSVEQMKENSEAILSFVDQNVLGDYKRLEEVSQQYNNDASMIYELMVEFENASDHLSTTVSSIAIAVNEVAATINEGAIGVTDIAEKTSDIVDKTFMEAKMADENSQSARELQILVEKFKI</sequence>
<keyword evidence="5 9" id="KW-1133">Transmembrane helix</keyword>
<dbReference type="Gene3D" id="6.10.340.10">
    <property type="match status" value="1"/>
</dbReference>
<dbReference type="CDD" id="cd12914">
    <property type="entry name" value="PDC1_DGC_like"/>
    <property type="match status" value="1"/>
</dbReference>
<evidence type="ECO:0000256" key="9">
    <source>
        <dbReference type="SAM" id="Phobius"/>
    </source>
</evidence>
<dbReference type="SMART" id="SM00283">
    <property type="entry name" value="MA"/>
    <property type="match status" value="1"/>
</dbReference>
<dbReference type="Gene3D" id="1.10.287.950">
    <property type="entry name" value="Methyl-accepting chemotaxis protein"/>
    <property type="match status" value="1"/>
</dbReference>
<dbReference type="GO" id="GO:0005886">
    <property type="term" value="C:plasma membrane"/>
    <property type="evidence" value="ECO:0007669"/>
    <property type="project" value="UniProtKB-SubCell"/>
</dbReference>
<comment type="subcellular location">
    <subcellularLocation>
        <location evidence="1">Cell membrane</location>
        <topology evidence="1">Multi-pass membrane protein</topology>
    </subcellularLocation>
</comment>
<dbReference type="CDD" id="cd12912">
    <property type="entry name" value="PDC2_MCP_like"/>
    <property type="match status" value="1"/>
</dbReference>
<reference evidence="11 12" key="1">
    <citation type="submission" date="2014-08" db="EMBL/GenBank/DDBJ databases">
        <authorList>
            <person name="den Bakker H.C."/>
        </authorList>
    </citation>
    <scope>NUCLEOTIDE SEQUENCE [LARGE SCALE GENOMIC DNA]</scope>
    <source>
        <strain evidence="11 12">DSM 18334</strain>
    </source>
</reference>
<dbReference type="GO" id="GO:0006935">
    <property type="term" value="P:chemotaxis"/>
    <property type="evidence" value="ECO:0007669"/>
    <property type="project" value="UniProtKB-KW"/>
</dbReference>
<evidence type="ECO:0000256" key="2">
    <source>
        <dbReference type="ARBA" id="ARBA00022475"/>
    </source>
</evidence>
<keyword evidence="7 8" id="KW-0807">Transducer</keyword>
<comment type="caution">
    <text evidence="11">The sequence shown here is derived from an EMBL/GenBank/DDBJ whole genome shotgun (WGS) entry which is preliminary data.</text>
</comment>
<evidence type="ECO:0000256" key="4">
    <source>
        <dbReference type="ARBA" id="ARBA00022692"/>
    </source>
</evidence>
<dbReference type="PROSITE" id="PS50111">
    <property type="entry name" value="CHEMOTAXIS_TRANSDUC_2"/>
    <property type="match status" value="1"/>
</dbReference>
<gene>
    <name evidence="11" type="ORF">PWYN_16850</name>
</gene>
<evidence type="ECO:0000259" key="10">
    <source>
        <dbReference type="PROSITE" id="PS50111"/>
    </source>
</evidence>
<keyword evidence="12" id="KW-1185">Reference proteome</keyword>
<dbReference type="Pfam" id="PF02743">
    <property type="entry name" value="dCache_1"/>
    <property type="match status" value="1"/>
</dbReference>
<evidence type="ECO:0000313" key="12">
    <source>
        <dbReference type="Proteomes" id="UP000029734"/>
    </source>
</evidence>
<dbReference type="OrthoDB" id="5449717at2"/>
<keyword evidence="3" id="KW-0145">Chemotaxis</keyword>
<feature type="transmembrane region" description="Helical" evidence="9">
    <location>
        <begin position="7"/>
        <end position="27"/>
    </location>
</feature>
<dbReference type="SUPFAM" id="SSF103190">
    <property type="entry name" value="Sensory domain-like"/>
    <property type="match status" value="2"/>
</dbReference>
<dbReference type="Pfam" id="PF00015">
    <property type="entry name" value="MCPsignal"/>
    <property type="match status" value="1"/>
</dbReference>
<evidence type="ECO:0000256" key="6">
    <source>
        <dbReference type="ARBA" id="ARBA00023136"/>
    </source>
</evidence>
<evidence type="ECO:0000256" key="8">
    <source>
        <dbReference type="PROSITE-ProRule" id="PRU00284"/>
    </source>
</evidence>
<feature type="domain" description="Methyl-accepting transducer" evidence="10">
    <location>
        <begin position="390"/>
        <end position="641"/>
    </location>
</feature>
<dbReference type="STRING" id="268407.PWYN_16850"/>
<organism evidence="11 12">
    <name type="scientific">Paenibacillus wynnii</name>
    <dbReference type="NCBI Taxonomy" id="268407"/>
    <lineage>
        <taxon>Bacteria</taxon>
        <taxon>Bacillati</taxon>
        <taxon>Bacillota</taxon>
        <taxon>Bacilli</taxon>
        <taxon>Bacillales</taxon>
        <taxon>Paenibacillaceae</taxon>
        <taxon>Paenibacillus</taxon>
    </lineage>
</organism>
<dbReference type="SUPFAM" id="SSF58104">
    <property type="entry name" value="Methyl-accepting chemotaxis protein (MCP) signaling domain"/>
    <property type="match status" value="1"/>
</dbReference>
<dbReference type="GO" id="GO:0007165">
    <property type="term" value="P:signal transduction"/>
    <property type="evidence" value="ECO:0007669"/>
    <property type="project" value="UniProtKB-KW"/>
</dbReference>
<dbReference type="PANTHER" id="PTHR32089:SF112">
    <property type="entry name" value="LYSOZYME-LIKE PROTEIN-RELATED"/>
    <property type="match status" value="1"/>
</dbReference>